<dbReference type="SUPFAM" id="SSF57997">
    <property type="entry name" value="Tropomyosin"/>
    <property type="match status" value="1"/>
</dbReference>
<dbReference type="Gene3D" id="3.90.550.10">
    <property type="entry name" value="Spore Coat Polysaccharide Biosynthesis Protein SpsA, Chain A"/>
    <property type="match status" value="1"/>
</dbReference>
<feature type="domain" description="Glycosyltransferase 2-like" evidence="2">
    <location>
        <begin position="1049"/>
        <end position="1220"/>
    </location>
</feature>
<dbReference type="EC" id="2.1.1.-" evidence="3"/>
<dbReference type="PANTHER" id="PTHR34707:SF1">
    <property type="entry name" value="VIMENTIN-TYPE INTERMEDIATE FILAMENT-ASSOCIATED COILED-COIL PROTEIN"/>
    <property type="match status" value="1"/>
</dbReference>
<sequence length="1712" mass="194532">MIFDHHMNEPVLINPARLSSSAWSGHIPFGSTLITWLNPRIFVELGTHTGNSYLAFCQTVVESKLGSKCYAVDTWLGDEHSFYYGEEVFQDLSEYHNKHYSRFSTLMRMTFDDAAPYFSEGSIDLLHIDGLHTYDAVKHDFETWLPKMSKNGVILFHDINVRERGFGVFKLWEELQQIYPSIEFDHSFGLGVLFVGSAPSDEVKAIIAEWSNKEYAENAKKLFAFLGDRIVQRHEINTLNQDLAKNKGTIANLNQAVTERDEEINVLNQGLAERENSISNLNQAITERDEEITTLNQGLAECKGTIANLNQTVTERDEEITTLNQGLAECKGTIANLNQTVTERDEEIATLNQGLAKCEGTIDNLNQAVTERDEEITILNQWLAEYEGTIANLNQAVTERDEEITTLNQGLAERENSISNLNQAVTERDEEITTLNQELAERENSISNLNQAVTERDEEITTLNQNLVEREGSIANLNQTVTEREEEISTLNQGLAEREGHISDLNQTYTEQEEKINDLNKRMVERDAVIASLQMALKERDQSIVARDYAINEYKKSTSWRVTRPLRYLKYKYLFAIKIEKSLINALVNVPVAIRQWGFDGLYLRISRRFREGGFRMLLGRSNAFALEMTQHSSNIRVVDEFRKNNGAAAEVHHRDDHLELSHAVVETSSNSRKIAYIINEHDLMTQLYRVINYSEALVELGYECQVIRDSELTDNTKINADILVLNRIVWSPNIDVLINQFKNDGRPVIFDIDDFVFDSSQISLLRATNGYGDEDLQRTLSFMEGVAKTMKMSDVVTASTFALMERVEKLGIPSYVLPNNIGKNQIDLAENIKICRQAESSSLSKIIRIGYFSGTKTHEEDFAECAEALRATLLECPDVELLIVGHLDLPSSFNEYENRISRKPLMIYEDMLREMATVDINLAPLELNNTFTDCKSELKIFEAALFGIPTIASSTTTFAATIAHGRTGFLAADQEEWHKALIQLVRDRELRLQLGEAAHDEIAARYSIRTAVWEAKAIYDAAFSKSLRRKPEPQAASLTLESRPLITIVSVLYRKAREVRYFLEALRRQDFSGRFEVILVDDMSPDDSVAVVNDFKKWMGNTADAKRIVDIRILSNGSNIGNCGSRNKAIKEACGDIIIVVDADCMFNRSFLSSHYSAYLKGDCDVSIGPINIETNEKAPFSVLGQHEASPSFAETENLQQDPVNSASFVNCITRNFSIRRAFLNEVLQAPLFDEVFSYSSDPLSGFGWEDVEMGYRLYVSGARIKYLPDTVSIHVSHESSANESEKPLRSLRNFRRLFEKHPDILTASRQWSTKTYDAILGWSRSVGSNLDENADYLWLQKRFRRYEQAPIFVDRSRKLRILTYRWHVPHQYELYKTGHDFTLVTGAGTGLCEHWEYGKRPMPANCRMLPAEQVDVSDFDLAVLHFDESALRPDLCNGLVPSDWGETLRWFIHNVDLPKVAICHGTPQFVGQYDSNYVASDLGQILDDERMSLVNLLGDIPVVCNSHQAESEWGFQNSRTIWHGFAPDEFPPARCDGDVLVMQRDALRNRPHYNGLFVYEDVKKILDERVNLECLRTPDPGNRYGVGTNDWAIAKYQNYVRELGRYSVYFNPTVRSPMPRARGEAMMAGLVSVSLRNHDVDLFIKNGVNGFYADSSEELAEQIHWLSERPSARKKIALASRNTAMDIFNQDRYLSSWSQLINEIAAGKGN</sequence>
<evidence type="ECO:0000256" key="1">
    <source>
        <dbReference type="SAM" id="Coils"/>
    </source>
</evidence>
<keyword evidence="4" id="KW-1185">Reference proteome</keyword>
<dbReference type="InterPro" id="IPR001173">
    <property type="entry name" value="Glyco_trans_2-like"/>
</dbReference>
<dbReference type="GO" id="GO:0008168">
    <property type="term" value="F:methyltransferase activity"/>
    <property type="evidence" value="ECO:0007669"/>
    <property type="project" value="UniProtKB-KW"/>
</dbReference>
<dbReference type="PANTHER" id="PTHR34707">
    <property type="entry name" value="VIMENTIN-TYPE INTERMEDIATE FILAMENT-ASSOCIATED COILED-COIL PROTEIN"/>
    <property type="match status" value="1"/>
</dbReference>
<dbReference type="GO" id="GO:0045098">
    <property type="term" value="C:type III intermediate filament"/>
    <property type="evidence" value="ECO:0007669"/>
    <property type="project" value="TreeGrafter"/>
</dbReference>
<name>A0A9J7A1G6_9GAMM</name>
<protein>
    <submittedName>
        <fullName evidence="3">Class I SAM-dependent methyltransferase</fullName>
        <ecNumber evidence="3">2.1.1.-</ecNumber>
    </submittedName>
</protein>
<keyword evidence="1" id="KW-0175">Coiled coil</keyword>
<accession>A0A9J7A1G6</accession>
<dbReference type="SUPFAM" id="SSF53335">
    <property type="entry name" value="S-adenosyl-L-methionine-dependent methyltransferases"/>
    <property type="match status" value="1"/>
</dbReference>
<dbReference type="SUPFAM" id="SSF53756">
    <property type="entry name" value="UDP-Glycosyltransferase/glycogen phosphorylase"/>
    <property type="match status" value="2"/>
</dbReference>
<evidence type="ECO:0000313" key="4">
    <source>
        <dbReference type="Proteomes" id="UP001056649"/>
    </source>
</evidence>
<gene>
    <name evidence="3" type="ORF">L0Y14_06055</name>
</gene>
<dbReference type="EMBL" id="CP090569">
    <property type="protein sequence ID" value="USF88793.1"/>
    <property type="molecule type" value="Genomic_DNA"/>
</dbReference>
<proteinExistence type="predicted"/>
<dbReference type="Pfam" id="PF13692">
    <property type="entry name" value="Glyco_trans_1_4"/>
    <property type="match status" value="1"/>
</dbReference>
<dbReference type="SUPFAM" id="SSF90257">
    <property type="entry name" value="Myosin rod fragments"/>
    <property type="match status" value="1"/>
</dbReference>
<organism evidence="3 4">
    <name type="scientific">Candidatus Endoriftia persephonae</name>
    <dbReference type="NCBI Taxonomy" id="393765"/>
    <lineage>
        <taxon>Bacteria</taxon>
        <taxon>Pseudomonadati</taxon>
        <taxon>Pseudomonadota</taxon>
        <taxon>Gammaproteobacteria</taxon>
        <taxon>Chromatiales</taxon>
        <taxon>Sedimenticolaceae</taxon>
        <taxon>Candidatus Endoriftia</taxon>
    </lineage>
</organism>
<dbReference type="Gene3D" id="1.20.5.340">
    <property type="match status" value="2"/>
</dbReference>
<keyword evidence="3" id="KW-0808">Transferase</keyword>
<reference evidence="3" key="1">
    <citation type="journal article" date="2022" name="Mol. Ecol. Resour.">
        <title>The complete and closed genome of the facultative generalist Candidatus Endoriftia persephone from deep-sea hydrothermal vents.</title>
        <authorList>
            <person name="de Oliveira A.L."/>
            <person name="Srivastava A."/>
            <person name="Espada-Hinojosa S."/>
            <person name="Bright M."/>
        </authorList>
    </citation>
    <scope>NUCLEOTIDE SEQUENCE</scope>
    <source>
        <strain evidence="3">Tica-EPR-9o50.N</strain>
    </source>
</reference>
<dbReference type="SUPFAM" id="SSF53448">
    <property type="entry name" value="Nucleotide-diphospho-sugar transferases"/>
    <property type="match status" value="1"/>
</dbReference>
<feature type="coiled-coil region" evidence="1">
    <location>
        <begin position="383"/>
        <end position="452"/>
    </location>
</feature>
<dbReference type="KEGG" id="eps:L0Y14_06055"/>
<dbReference type="GO" id="GO:0032259">
    <property type="term" value="P:methylation"/>
    <property type="evidence" value="ECO:0007669"/>
    <property type="project" value="UniProtKB-KW"/>
</dbReference>
<evidence type="ECO:0000259" key="2">
    <source>
        <dbReference type="Pfam" id="PF00535"/>
    </source>
</evidence>
<dbReference type="InterPro" id="IPR029044">
    <property type="entry name" value="Nucleotide-diphossugar_trans"/>
</dbReference>
<dbReference type="RefSeq" id="WP_251859279.1">
    <property type="nucleotide sequence ID" value="NZ_CP090569.1"/>
</dbReference>
<dbReference type="InterPro" id="IPR029063">
    <property type="entry name" value="SAM-dependent_MTases_sf"/>
</dbReference>
<dbReference type="Gene3D" id="1.20.5.170">
    <property type="match status" value="1"/>
</dbReference>
<dbReference type="Pfam" id="PF13578">
    <property type="entry name" value="Methyltransf_24"/>
    <property type="match status" value="1"/>
</dbReference>
<dbReference type="Pfam" id="PF00535">
    <property type="entry name" value="Glycos_transf_2"/>
    <property type="match status" value="1"/>
</dbReference>
<dbReference type="Gene3D" id="3.40.50.2000">
    <property type="entry name" value="Glycogen Phosphorylase B"/>
    <property type="match status" value="2"/>
</dbReference>
<evidence type="ECO:0000313" key="3">
    <source>
        <dbReference type="EMBL" id="USF88793.1"/>
    </source>
</evidence>
<dbReference type="Proteomes" id="UP001056649">
    <property type="component" value="Chromosome"/>
</dbReference>
<dbReference type="Gene3D" id="3.40.50.150">
    <property type="entry name" value="Vaccinia Virus protein VP39"/>
    <property type="match status" value="1"/>
</dbReference>
<keyword evidence="3" id="KW-0489">Methyltransferase</keyword>